<feature type="compositionally biased region" description="Basic residues" evidence="1">
    <location>
        <begin position="18"/>
        <end position="30"/>
    </location>
</feature>
<feature type="compositionally biased region" description="Polar residues" evidence="1">
    <location>
        <begin position="38"/>
        <end position="47"/>
    </location>
</feature>
<dbReference type="Proteomes" id="UP001652700">
    <property type="component" value="Unplaced"/>
</dbReference>
<feature type="compositionally biased region" description="Basic residues" evidence="1">
    <location>
        <begin position="324"/>
        <end position="339"/>
    </location>
</feature>
<evidence type="ECO:0000313" key="2">
    <source>
        <dbReference type="EnsemblMetazoa" id="XP_028133373.2"/>
    </source>
</evidence>
<feature type="compositionally biased region" description="Polar residues" evidence="1">
    <location>
        <begin position="94"/>
        <end position="104"/>
    </location>
</feature>
<protein>
    <submittedName>
        <fullName evidence="2">Uncharacterized protein</fullName>
    </submittedName>
</protein>
<feature type="compositionally biased region" description="Basic and acidic residues" evidence="1">
    <location>
        <begin position="506"/>
        <end position="524"/>
    </location>
</feature>
<feature type="compositionally biased region" description="Basic and acidic residues" evidence="1">
    <location>
        <begin position="57"/>
        <end position="68"/>
    </location>
</feature>
<evidence type="ECO:0000256" key="1">
    <source>
        <dbReference type="SAM" id="MobiDB-lite"/>
    </source>
</evidence>
<organism evidence="2 3">
    <name type="scientific">Diabrotica virgifera virgifera</name>
    <name type="common">western corn rootworm</name>
    <dbReference type="NCBI Taxonomy" id="50390"/>
    <lineage>
        <taxon>Eukaryota</taxon>
        <taxon>Metazoa</taxon>
        <taxon>Ecdysozoa</taxon>
        <taxon>Arthropoda</taxon>
        <taxon>Hexapoda</taxon>
        <taxon>Insecta</taxon>
        <taxon>Pterygota</taxon>
        <taxon>Neoptera</taxon>
        <taxon>Endopterygota</taxon>
        <taxon>Coleoptera</taxon>
        <taxon>Polyphaga</taxon>
        <taxon>Cucujiformia</taxon>
        <taxon>Chrysomeloidea</taxon>
        <taxon>Chrysomelidae</taxon>
        <taxon>Galerucinae</taxon>
        <taxon>Diabroticina</taxon>
        <taxon>Diabroticites</taxon>
        <taxon>Diabrotica</taxon>
    </lineage>
</organism>
<keyword evidence="3" id="KW-1185">Reference proteome</keyword>
<name>A0ABM5II65_DIAVI</name>
<dbReference type="RefSeq" id="XP_028133373.2">
    <property type="nucleotide sequence ID" value="XM_028277572.2"/>
</dbReference>
<dbReference type="EnsemblMetazoa" id="XM_028277572.2">
    <property type="protein sequence ID" value="XP_028133373.2"/>
    <property type="gene ID" value="LOC114328650"/>
</dbReference>
<feature type="compositionally biased region" description="Acidic residues" evidence="1">
    <location>
        <begin position="418"/>
        <end position="430"/>
    </location>
</feature>
<accession>A0ABM5II65</accession>
<feature type="compositionally biased region" description="Basic and acidic residues" evidence="1">
    <location>
        <begin position="208"/>
        <end position="226"/>
    </location>
</feature>
<feature type="region of interest" description="Disordered" evidence="1">
    <location>
        <begin position="504"/>
        <end position="524"/>
    </location>
</feature>
<dbReference type="GeneID" id="114328650"/>
<feature type="compositionally biased region" description="Polar residues" evidence="1">
    <location>
        <begin position="408"/>
        <end position="417"/>
    </location>
</feature>
<sequence length="524" mass="59338">MGDPPQYYEKSDNYYRGRSFHRPPHRGRGRGRGDSRASAPSTYQVQRTLDELNVTDLRQHIDRIHEQSRSGPPPDPTYNYSKNSPRDNEGYNPKASTSLQRSNSGRGRGRQKNPDLFIQNPMNIQVRVSTSTGERNYSALEDSKLADIRHVPDYQLPRGRGSFTRGRTIRSRGRGRNIGEPADEEQRIRAKSVERRRHDQRGSQVRSRSVEYRHHDGDGERSEGHFRGRGRGSTSNYSEYNRSRYPSGEGQGSASNYSEYNRSRYPSGEGQGSASNYSEYNRSRYPSGEGQGSVSNYSEYNRSRYPSDGQRGRGRFSDGEYRSRGRGRGRGGGPRRGRGTRGDQQKCENNTEFQSTNCEQTADENWEDAETPSNKIDVPDCTSSQNPELNFTEGDEEVPSDKTDIADCTSSQNPETNYTEEDASFDEQDGQYDQPNGSYDDPDILDLKASLPGGLKLEESADTTEATEVNEQTKKHLDEIVKENIVVESGENKKRTVRFNLEENESELKENTGESNHDFDDKKS</sequence>
<feature type="compositionally biased region" description="Acidic residues" evidence="1">
    <location>
        <begin position="361"/>
        <end position="370"/>
    </location>
</feature>
<feature type="compositionally biased region" description="Polar residues" evidence="1">
    <location>
        <begin position="347"/>
        <end position="360"/>
    </location>
</feature>
<evidence type="ECO:0000313" key="3">
    <source>
        <dbReference type="Proteomes" id="UP001652700"/>
    </source>
</evidence>
<feature type="region of interest" description="Disordered" evidence="1">
    <location>
        <begin position="1"/>
        <end position="122"/>
    </location>
</feature>
<feature type="region of interest" description="Disordered" evidence="1">
    <location>
        <begin position="152"/>
        <end position="444"/>
    </location>
</feature>
<reference evidence="2" key="1">
    <citation type="submission" date="2025-05" db="UniProtKB">
        <authorList>
            <consortium name="EnsemblMetazoa"/>
        </authorList>
    </citation>
    <scope>IDENTIFICATION</scope>
</reference>
<proteinExistence type="predicted"/>
<feature type="compositionally biased region" description="Basic and acidic residues" evidence="1">
    <location>
        <begin position="184"/>
        <end position="201"/>
    </location>
</feature>